<organism evidence="2">
    <name type="scientific">Brugia malayi</name>
    <name type="common">Filarial nematode worm</name>
    <dbReference type="NCBI Taxonomy" id="6279"/>
    <lineage>
        <taxon>Eukaryota</taxon>
        <taxon>Metazoa</taxon>
        <taxon>Ecdysozoa</taxon>
        <taxon>Nematoda</taxon>
        <taxon>Chromadorea</taxon>
        <taxon>Rhabditida</taxon>
        <taxon>Spirurina</taxon>
        <taxon>Spiruromorpha</taxon>
        <taxon>Filarioidea</taxon>
        <taxon>Onchocercidae</taxon>
        <taxon>Brugia</taxon>
    </lineage>
</organism>
<evidence type="ECO:0000313" key="2">
    <source>
        <dbReference type="EMBL" id="CDP97309.1"/>
    </source>
</evidence>
<feature type="compositionally biased region" description="Polar residues" evidence="1">
    <location>
        <begin position="323"/>
        <end position="337"/>
    </location>
</feature>
<reference evidence="2" key="1">
    <citation type="journal article" date="2007" name="Science">
        <title>Draft genome of the filarial nematode parasite Brugia malayi.</title>
        <authorList>
            <person name="Ghedin E."/>
            <person name="Wang S."/>
            <person name="Spiro D."/>
            <person name="Caler E."/>
            <person name="Zhao Q."/>
            <person name="Crabtree J."/>
            <person name="Allen J.E."/>
            <person name="Delcher A.L."/>
            <person name="Guiliano D.B."/>
            <person name="Miranda-Saavedra D."/>
            <person name="Angiuoli S.V."/>
            <person name="Creasy T."/>
            <person name="Amedeo P."/>
            <person name="Haas B."/>
            <person name="El-Sayed N.M."/>
            <person name="Wortman J.R."/>
            <person name="Feldblyum T."/>
            <person name="Tallon L."/>
            <person name="Schatz M."/>
            <person name="Shumway M."/>
            <person name="Koo H."/>
            <person name="Salzberg S.L."/>
            <person name="Schobel S."/>
            <person name="Pertea M."/>
            <person name="Pop M."/>
            <person name="White O."/>
            <person name="Barton G.J."/>
            <person name="Carlow C.K."/>
            <person name="Crawford M.J."/>
            <person name="Daub J."/>
            <person name="Dimmic M.W."/>
            <person name="Estes C.F."/>
            <person name="Foster J.M."/>
            <person name="Ganatra M."/>
            <person name="Gregory W.F."/>
            <person name="Johnson N.M."/>
            <person name="Jin J."/>
            <person name="Komuniecki R."/>
            <person name="Korf I."/>
            <person name="Kumar S."/>
            <person name="Laney S."/>
            <person name="Li B.W."/>
            <person name="Li W."/>
            <person name="Lindblom T.H."/>
            <person name="Lustigman S."/>
            <person name="Ma D."/>
            <person name="Maina C.V."/>
            <person name="Martin D.M."/>
            <person name="McCarter J.P."/>
            <person name="McReynolds L."/>
            <person name="Mitreva M."/>
            <person name="Nutman T.B."/>
            <person name="Parkinson J."/>
            <person name="Peregrin-Alvarez J.M."/>
            <person name="Poole C."/>
            <person name="Ren Q."/>
            <person name="Saunders L."/>
            <person name="Sluder A.E."/>
            <person name="Smith K."/>
            <person name="Stanke M."/>
            <person name="Unnasch T.R."/>
            <person name="Ware J."/>
            <person name="Wei A.D."/>
            <person name="Weil G."/>
            <person name="Williams D.J."/>
            <person name="Zhang Y."/>
            <person name="Williams S.A."/>
            <person name="Fraser-Liggett C."/>
            <person name="Slatko B."/>
            <person name="Blaxter M.L."/>
            <person name="Scott A.L."/>
        </authorList>
    </citation>
    <scope>NUCLEOTIDE SEQUENCE</scope>
    <source>
        <strain evidence="2">FR3</strain>
    </source>
</reference>
<dbReference type="AlphaFoldDB" id="A0A0J9XWR7"/>
<feature type="region of interest" description="Disordered" evidence="1">
    <location>
        <begin position="304"/>
        <end position="342"/>
    </location>
</feature>
<dbReference type="EMBL" id="LN856981">
    <property type="protein sequence ID" value="CDP97309.1"/>
    <property type="molecule type" value="Genomic_DNA"/>
</dbReference>
<reference evidence="2" key="2">
    <citation type="submission" date="2012-12" db="EMBL/GenBank/DDBJ databases">
        <authorList>
            <person name="Gao Y.W."/>
            <person name="Fan S.T."/>
            <person name="Sun H.T."/>
            <person name="Wang Z."/>
            <person name="Gao X.L."/>
            <person name="Li Y.G."/>
            <person name="Wang T.C."/>
            <person name="Zhang K."/>
            <person name="Xu W.W."/>
            <person name="Yu Z.J."/>
            <person name="Xia X.Z."/>
        </authorList>
    </citation>
    <scope>NUCLEOTIDE SEQUENCE</scope>
    <source>
        <strain evidence="2">FR3</strain>
    </source>
</reference>
<evidence type="ECO:0000256" key="1">
    <source>
        <dbReference type="SAM" id="MobiDB-lite"/>
    </source>
</evidence>
<protein>
    <submittedName>
        <fullName evidence="2">Bm10241</fullName>
    </submittedName>
</protein>
<dbReference type="OMA" id="GMSHNEQ"/>
<gene>
    <name evidence="2" type="ORF">Bm10241</name>
    <name evidence="2" type="ORF">BM_Bm10241</name>
</gene>
<sequence length="491" mass="53488">MSTTINKATAIIDSTEFDEETWLIEPPNLSSTQSNSIQESGRIVEWLQGAAMNVDFQTRSALSRKLASQAARKKKRAEKIHEKAESVGGYKREHLAQVKEEMMEMNQIYGDKDDKDVLKGNTPKWYDNNSMNKKYQQICYEGKQQQHDVTTTITSTTTIATATATTTNAANSSTIVTSSTVSPLLSTENMALITNDNDNDDDDDSDEFFDASSDFNNDMLFSSTTTATTTTITDSANIISSTIASQNDSRGKVISNGTSLAAINECIKSSADSSANSSISLLNSDPSIHESRQVRQVNTARVPPMIAQNHASQRSSVLDKSKSLYRSTKSHSPSTQPDLKDIKSIVERQEAELREELSRLKSSVQGDIASKTFSSCAHNSQVQSTRRGTMPLASSRSTEFHANNAKLSAVSIPSSVFHASRLPTPVRKSLGRSLIPTPRASALTRSTIRGLAGGSTPSLALSAQHLYDDTRSECGSGGMSHNEQRWADECF</sequence>
<accession>A0A0J9XWR7</accession>
<name>A0A0J9XWR7_BRUMA</name>
<proteinExistence type="predicted"/>